<dbReference type="InterPro" id="IPR046335">
    <property type="entry name" value="LacI/GalR-like_sensor"/>
</dbReference>
<sequence length="158" mass="16731">MAVFADGNRQRLGINTRAAASLGLRLPDDVSVVGFGDLPFVDWANPRLTTVRTPLADMTVRAACTVLLLLSGQQPETAQAEVTIELVVRDSSGPPPVTGRAVERSQGGEGRLSLGGRPPRGARSGRRAGHWGSGMALIGCSTRHVELGVRVPVSPMRW</sequence>
<dbReference type="Pfam" id="PF13377">
    <property type="entry name" value="Peripla_BP_3"/>
    <property type="match status" value="1"/>
</dbReference>
<dbReference type="SUPFAM" id="SSF53822">
    <property type="entry name" value="Periplasmic binding protein-like I"/>
    <property type="match status" value="1"/>
</dbReference>
<feature type="compositionally biased region" description="Low complexity" evidence="4">
    <location>
        <begin position="111"/>
        <end position="122"/>
    </location>
</feature>
<protein>
    <submittedName>
        <fullName evidence="6">Substrate-binding domain-containing protein</fullName>
    </submittedName>
</protein>
<keyword evidence="2" id="KW-0238">DNA-binding</keyword>
<gene>
    <name evidence="6" type="ORF">ACIA8P_35885</name>
</gene>
<accession>A0ABW7YDF3</accession>
<keyword evidence="7" id="KW-1185">Reference proteome</keyword>
<dbReference type="PANTHER" id="PTHR30146">
    <property type="entry name" value="LACI-RELATED TRANSCRIPTIONAL REPRESSOR"/>
    <property type="match status" value="1"/>
</dbReference>
<reference evidence="6 7" key="1">
    <citation type="submission" date="2024-10" db="EMBL/GenBank/DDBJ databases">
        <title>The Natural Products Discovery Center: Release of the First 8490 Sequenced Strains for Exploring Actinobacteria Biosynthetic Diversity.</title>
        <authorList>
            <person name="Kalkreuter E."/>
            <person name="Kautsar S.A."/>
            <person name="Yang D."/>
            <person name="Bader C.D."/>
            <person name="Teijaro C.N."/>
            <person name="Fluegel L."/>
            <person name="Davis C.M."/>
            <person name="Simpson J.R."/>
            <person name="Lauterbach L."/>
            <person name="Steele A.D."/>
            <person name="Gui C."/>
            <person name="Meng S."/>
            <person name="Li G."/>
            <person name="Viehrig K."/>
            <person name="Ye F."/>
            <person name="Su P."/>
            <person name="Kiefer A.F."/>
            <person name="Nichols A."/>
            <person name="Cepeda A.J."/>
            <person name="Yan W."/>
            <person name="Fan B."/>
            <person name="Jiang Y."/>
            <person name="Adhikari A."/>
            <person name="Zheng C.-J."/>
            <person name="Schuster L."/>
            <person name="Cowan T.M."/>
            <person name="Smanski M.J."/>
            <person name="Chevrette M.G."/>
            <person name="De Carvalho L.P.S."/>
            <person name="Shen B."/>
        </authorList>
    </citation>
    <scope>NUCLEOTIDE SEQUENCE [LARGE SCALE GENOMIC DNA]</scope>
    <source>
        <strain evidence="6 7">NPDC051599</strain>
    </source>
</reference>
<feature type="domain" description="Transcriptional regulator LacI/GalR-like sensor" evidence="5">
    <location>
        <begin position="3"/>
        <end position="92"/>
    </location>
</feature>
<dbReference type="Gene3D" id="3.40.50.2300">
    <property type="match status" value="2"/>
</dbReference>
<keyword evidence="1" id="KW-0805">Transcription regulation</keyword>
<evidence type="ECO:0000313" key="7">
    <source>
        <dbReference type="Proteomes" id="UP001612415"/>
    </source>
</evidence>
<evidence type="ECO:0000256" key="1">
    <source>
        <dbReference type="ARBA" id="ARBA00023015"/>
    </source>
</evidence>
<feature type="region of interest" description="Disordered" evidence="4">
    <location>
        <begin position="92"/>
        <end position="129"/>
    </location>
</feature>
<organism evidence="6 7">
    <name type="scientific">Streptomyces cellulosae</name>
    <dbReference type="NCBI Taxonomy" id="1968"/>
    <lineage>
        <taxon>Bacteria</taxon>
        <taxon>Bacillati</taxon>
        <taxon>Actinomycetota</taxon>
        <taxon>Actinomycetes</taxon>
        <taxon>Kitasatosporales</taxon>
        <taxon>Streptomycetaceae</taxon>
        <taxon>Streptomyces</taxon>
    </lineage>
</organism>
<keyword evidence="3" id="KW-0804">Transcription</keyword>
<evidence type="ECO:0000256" key="3">
    <source>
        <dbReference type="ARBA" id="ARBA00023163"/>
    </source>
</evidence>
<dbReference type="PANTHER" id="PTHR30146:SF153">
    <property type="entry name" value="LACTOSE OPERON REPRESSOR"/>
    <property type="match status" value="1"/>
</dbReference>
<evidence type="ECO:0000259" key="5">
    <source>
        <dbReference type="Pfam" id="PF13377"/>
    </source>
</evidence>
<evidence type="ECO:0000256" key="4">
    <source>
        <dbReference type="SAM" id="MobiDB-lite"/>
    </source>
</evidence>
<dbReference type="InterPro" id="IPR028082">
    <property type="entry name" value="Peripla_BP_I"/>
</dbReference>
<dbReference type="RefSeq" id="WP_398660366.1">
    <property type="nucleotide sequence ID" value="NZ_JBITDC010000017.1"/>
</dbReference>
<proteinExistence type="predicted"/>
<dbReference type="EMBL" id="JBITDC010000017">
    <property type="protein sequence ID" value="MFI5679948.1"/>
    <property type="molecule type" value="Genomic_DNA"/>
</dbReference>
<comment type="caution">
    <text evidence="6">The sequence shown here is derived from an EMBL/GenBank/DDBJ whole genome shotgun (WGS) entry which is preliminary data.</text>
</comment>
<name>A0ABW7YDF3_STRCE</name>
<evidence type="ECO:0000256" key="2">
    <source>
        <dbReference type="ARBA" id="ARBA00023125"/>
    </source>
</evidence>
<dbReference type="Proteomes" id="UP001612415">
    <property type="component" value="Unassembled WGS sequence"/>
</dbReference>
<evidence type="ECO:0000313" key="6">
    <source>
        <dbReference type="EMBL" id="MFI5679948.1"/>
    </source>
</evidence>